<proteinExistence type="predicted"/>
<evidence type="ECO:0000313" key="1">
    <source>
        <dbReference type="EMBL" id="TCL62983.1"/>
    </source>
</evidence>
<evidence type="ECO:0000313" key="2">
    <source>
        <dbReference type="Proteomes" id="UP000295008"/>
    </source>
</evidence>
<name>A0A4R1RB31_HYDET</name>
<accession>A0A4R1RB31</accession>
<organism evidence="1 2">
    <name type="scientific">Hydrogenispora ethanolica</name>
    <dbReference type="NCBI Taxonomy" id="1082276"/>
    <lineage>
        <taxon>Bacteria</taxon>
        <taxon>Bacillati</taxon>
        <taxon>Bacillota</taxon>
        <taxon>Hydrogenispora</taxon>
    </lineage>
</organism>
<protein>
    <submittedName>
        <fullName evidence="1">Uncharacterized protein</fullName>
    </submittedName>
</protein>
<dbReference type="EMBL" id="SLUN01000022">
    <property type="protein sequence ID" value="TCL62983.1"/>
    <property type="molecule type" value="Genomic_DNA"/>
</dbReference>
<dbReference type="Proteomes" id="UP000295008">
    <property type="component" value="Unassembled WGS sequence"/>
</dbReference>
<sequence length="101" mass="10959">MSTALSVISSIERLSQSIAALLGNTAAFPAFRTTLITTFELIKGAVRELPVRFFRQQEILQVLNQAETIVSGALAITIQELNTILGLLQLATLKVTVFTDP</sequence>
<dbReference type="RefSeq" id="WP_132015451.1">
    <property type="nucleotide sequence ID" value="NZ_SLUN01000022.1"/>
</dbReference>
<comment type="caution">
    <text evidence="1">The sequence shown here is derived from an EMBL/GenBank/DDBJ whole genome shotgun (WGS) entry which is preliminary data.</text>
</comment>
<gene>
    <name evidence="1" type="ORF">EDC14_102237</name>
</gene>
<keyword evidence="2" id="KW-1185">Reference proteome</keyword>
<dbReference type="AlphaFoldDB" id="A0A4R1RB31"/>
<reference evidence="1 2" key="1">
    <citation type="submission" date="2019-03" db="EMBL/GenBank/DDBJ databases">
        <title>Genomic Encyclopedia of Type Strains, Phase IV (KMG-IV): sequencing the most valuable type-strain genomes for metagenomic binning, comparative biology and taxonomic classification.</title>
        <authorList>
            <person name="Goeker M."/>
        </authorList>
    </citation>
    <scope>NUCLEOTIDE SEQUENCE [LARGE SCALE GENOMIC DNA]</scope>
    <source>
        <strain evidence="1 2">LX-B</strain>
    </source>
</reference>